<dbReference type="Proteomes" id="UP000515124">
    <property type="component" value="Unplaced"/>
</dbReference>
<dbReference type="Gene3D" id="4.10.60.10">
    <property type="entry name" value="Zinc finger, CCHC-type"/>
    <property type="match status" value="1"/>
</dbReference>
<evidence type="ECO:0000256" key="1">
    <source>
        <dbReference type="SAM" id="MobiDB-lite"/>
    </source>
</evidence>
<reference evidence="4" key="1">
    <citation type="submission" date="2025-08" db="UniProtKB">
        <authorList>
            <consortium name="RefSeq"/>
        </authorList>
    </citation>
    <scope>IDENTIFICATION</scope>
</reference>
<evidence type="ECO:0000313" key="4">
    <source>
        <dbReference type="RefSeq" id="XP_021827952.1"/>
    </source>
</evidence>
<keyword evidence="3" id="KW-1185">Reference proteome</keyword>
<proteinExistence type="predicted"/>
<evidence type="ECO:0000259" key="2">
    <source>
        <dbReference type="Pfam" id="PF14244"/>
    </source>
</evidence>
<gene>
    <name evidence="4" type="primary">LOC110768508</name>
</gene>
<dbReference type="PANTHER" id="PTHR37610">
    <property type="entry name" value="CCHC-TYPE DOMAIN-CONTAINING PROTEIN"/>
    <property type="match status" value="1"/>
</dbReference>
<accession>A0A6P5TLE4</accession>
<dbReference type="GeneID" id="110768508"/>
<dbReference type="GO" id="GO:0008270">
    <property type="term" value="F:zinc ion binding"/>
    <property type="evidence" value="ECO:0007669"/>
    <property type="project" value="InterPro"/>
</dbReference>
<dbReference type="Pfam" id="PF14244">
    <property type="entry name" value="Retrotran_gag_3"/>
    <property type="match status" value="1"/>
</dbReference>
<feature type="region of interest" description="Disordered" evidence="1">
    <location>
        <begin position="1"/>
        <end position="26"/>
    </location>
</feature>
<dbReference type="InterPro" id="IPR036875">
    <property type="entry name" value="Znf_CCHC_sf"/>
</dbReference>
<feature type="compositionally biased region" description="Basic and acidic residues" evidence="1">
    <location>
        <begin position="1"/>
        <end position="10"/>
    </location>
</feature>
<dbReference type="RefSeq" id="XP_021827952.1">
    <property type="nucleotide sequence ID" value="XM_021972260.1"/>
</dbReference>
<feature type="domain" description="Retrotransposon Copia-like N-terminal" evidence="2">
    <location>
        <begin position="30"/>
        <end position="76"/>
    </location>
</feature>
<dbReference type="PANTHER" id="PTHR37610:SF97">
    <property type="entry name" value="RETROTRANSPOSON GAG DOMAIN-CONTAINING PROTEIN"/>
    <property type="match status" value="1"/>
</dbReference>
<dbReference type="SUPFAM" id="SSF57756">
    <property type="entry name" value="Retrovirus zinc finger-like domains"/>
    <property type="match status" value="1"/>
</dbReference>
<sequence>MGDNSEKRSTDTGMPSKPKWENPNHPLYLHHADQPGLILVPQPLVEDNYSTWVQSMTMALTVKNKIGFVDKSIKAPSGDEPDELQQWKRCNNLVKTWLLGSMSKEIAGSVIHCKDACQMWLDLQERFSHVNTVQLFHIENEIHDCIQGSMTVSSYFTKLKSLWDERDALCSIPACSCGTTKEIASYIETQKTMKFLMGLNESYATVRGNTLLLEPLPTVNKAYSLVLRHERQAEVSNGKASVQPEAAVFAVKNSSRESESEERGLRCAKCNRTNHSTKNCRAHLKCTFCGWKGHTFDYCRKRAASLEAEQGSLSKGNQVASYASDAKGTVSNFPFFTGGM</sequence>
<dbReference type="KEGG" id="pavi:110768508"/>
<evidence type="ECO:0000313" key="3">
    <source>
        <dbReference type="Proteomes" id="UP000515124"/>
    </source>
</evidence>
<dbReference type="AlphaFoldDB" id="A0A6P5TLE4"/>
<dbReference type="GO" id="GO:0003676">
    <property type="term" value="F:nucleic acid binding"/>
    <property type="evidence" value="ECO:0007669"/>
    <property type="project" value="InterPro"/>
</dbReference>
<name>A0A6P5TLE4_PRUAV</name>
<dbReference type="InterPro" id="IPR029472">
    <property type="entry name" value="Copia-like_N"/>
</dbReference>
<protein>
    <submittedName>
        <fullName evidence="4">Uncharacterized protein LOC110768508</fullName>
    </submittedName>
</protein>
<organism evidence="3 4">
    <name type="scientific">Prunus avium</name>
    <name type="common">Cherry</name>
    <name type="synonym">Cerasus avium</name>
    <dbReference type="NCBI Taxonomy" id="42229"/>
    <lineage>
        <taxon>Eukaryota</taxon>
        <taxon>Viridiplantae</taxon>
        <taxon>Streptophyta</taxon>
        <taxon>Embryophyta</taxon>
        <taxon>Tracheophyta</taxon>
        <taxon>Spermatophyta</taxon>
        <taxon>Magnoliopsida</taxon>
        <taxon>eudicotyledons</taxon>
        <taxon>Gunneridae</taxon>
        <taxon>Pentapetalae</taxon>
        <taxon>rosids</taxon>
        <taxon>fabids</taxon>
        <taxon>Rosales</taxon>
        <taxon>Rosaceae</taxon>
        <taxon>Amygdaloideae</taxon>
        <taxon>Amygdaleae</taxon>
        <taxon>Prunus</taxon>
    </lineage>
</organism>